<dbReference type="InterPro" id="IPR018506">
    <property type="entry name" value="Cyt_B5_heme-BS"/>
</dbReference>
<reference evidence="12 13" key="1">
    <citation type="journal article" date="2011" name="Science">
        <title>Comparative functional genomics of the fission yeasts.</title>
        <authorList>
            <person name="Rhind N."/>
            <person name="Chen Z."/>
            <person name="Yassour M."/>
            <person name="Thompson D.A."/>
            <person name="Haas B.J."/>
            <person name="Habib N."/>
            <person name="Wapinski I."/>
            <person name="Roy S."/>
            <person name="Lin M.F."/>
            <person name="Heiman D.I."/>
            <person name="Young S.K."/>
            <person name="Furuya K."/>
            <person name="Guo Y."/>
            <person name="Pidoux A."/>
            <person name="Chen H.M."/>
            <person name="Robbertse B."/>
            <person name="Goldberg J.M."/>
            <person name="Aoki K."/>
            <person name="Bayne E.H."/>
            <person name="Berlin A.M."/>
            <person name="Desjardins C.A."/>
            <person name="Dobbs E."/>
            <person name="Dukaj L."/>
            <person name="Fan L."/>
            <person name="FitzGerald M.G."/>
            <person name="French C."/>
            <person name="Gujja S."/>
            <person name="Hansen K."/>
            <person name="Keifenheim D."/>
            <person name="Levin J.Z."/>
            <person name="Mosher R.A."/>
            <person name="Mueller C.A."/>
            <person name="Pfiffner J."/>
            <person name="Priest M."/>
            <person name="Russ C."/>
            <person name="Smialowska A."/>
            <person name="Swoboda P."/>
            <person name="Sykes S.M."/>
            <person name="Vaughn M."/>
            <person name="Vengrova S."/>
            <person name="Yoder R."/>
            <person name="Zeng Q."/>
            <person name="Allshire R."/>
            <person name="Baulcombe D."/>
            <person name="Birren B.W."/>
            <person name="Brown W."/>
            <person name="Ekwall K."/>
            <person name="Kellis M."/>
            <person name="Leatherwood J."/>
            <person name="Levin H."/>
            <person name="Margalit H."/>
            <person name="Martienssen R."/>
            <person name="Nieduszynski C.A."/>
            <person name="Spatafora J.W."/>
            <person name="Friedman N."/>
            <person name="Dalgaard J.Z."/>
            <person name="Baumann P."/>
            <person name="Niki H."/>
            <person name="Regev A."/>
            <person name="Nusbaum C."/>
        </authorList>
    </citation>
    <scope>NUCLEOTIDE SEQUENCE [LARGE SCALE GENOMIC DNA]</scope>
    <source>
        <strain evidence="13">yFS286</strain>
    </source>
</reference>
<comment type="subcellular location">
    <subcellularLocation>
        <location evidence="1">Endomembrane system</location>
    </subcellularLocation>
</comment>
<dbReference type="RefSeq" id="XP_013019334.1">
    <property type="nucleotide sequence ID" value="XM_013163880.1"/>
</dbReference>
<evidence type="ECO:0000256" key="9">
    <source>
        <dbReference type="RuleBase" id="RU362121"/>
    </source>
</evidence>
<dbReference type="SUPFAM" id="SSF55856">
    <property type="entry name" value="Cytochrome b5-like heme/steroid binding domain"/>
    <property type="match status" value="1"/>
</dbReference>
<dbReference type="AlphaFoldDB" id="S9RD80"/>
<name>S9RD80_SCHOY</name>
<dbReference type="VEuPathDB" id="FungiDB:SOCG_03971"/>
<dbReference type="InterPro" id="IPR001199">
    <property type="entry name" value="Cyt_B5-like_heme/steroid-bd"/>
</dbReference>
<dbReference type="InterPro" id="IPR036400">
    <property type="entry name" value="Cyt_B5-like_heme/steroid_sf"/>
</dbReference>
<evidence type="ECO:0000256" key="3">
    <source>
        <dbReference type="ARBA" id="ARBA00022692"/>
    </source>
</evidence>
<feature type="transmembrane region" description="Helical" evidence="9">
    <location>
        <begin position="108"/>
        <end position="127"/>
    </location>
</feature>
<dbReference type="OrthoDB" id="260519at2759"/>
<evidence type="ECO:0000256" key="2">
    <source>
        <dbReference type="ARBA" id="ARBA00022617"/>
    </source>
</evidence>
<keyword evidence="4 9" id="KW-0479">Metal-binding</keyword>
<feature type="region of interest" description="Disordered" evidence="10">
    <location>
        <begin position="81"/>
        <end position="100"/>
    </location>
</feature>
<evidence type="ECO:0000259" key="11">
    <source>
        <dbReference type="PROSITE" id="PS50255"/>
    </source>
</evidence>
<dbReference type="Gene3D" id="3.10.120.10">
    <property type="entry name" value="Cytochrome b5-like heme/steroid binding domain"/>
    <property type="match status" value="1"/>
</dbReference>
<keyword evidence="2 9" id="KW-0349">Heme</keyword>
<keyword evidence="9" id="KW-1133">Transmembrane helix</keyword>
<dbReference type="HOGENOM" id="CLU_102602_3_2_1"/>
<dbReference type="InterPro" id="IPR050668">
    <property type="entry name" value="Cytochrome_b5"/>
</dbReference>
<dbReference type="GO" id="GO:0005789">
    <property type="term" value="C:endoplasmic reticulum membrane"/>
    <property type="evidence" value="ECO:0007669"/>
    <property type="project" value="TreeGrafter"/>
</dbReference>
<evidence type="ECO:0000256" key="5">
    <source>
        <dbReference type="ARBA" id="ARBA00023004"/>
    </source>
</evidence>
<gene>
    <name evidence="12" type="ORF">SOCG_03971</name>
</gene>
<dbReference type="SMART" id="SM01117">
    <property type="entry name" value="Cyt-b5"/>
    <property type="match status" value="1"/>
</dbReference>
<evidence type="ECO:0000256" key="8">
    <source>
        <dbReference type="ARBA" id="ARBA00043840"/>
    </source>
</evidence>
<evidence type="ECO:0000313" key="12">
    <source>
        <dbReference type="EMBL" id="EPX72039.1"/>
    </source>
</evidence>
<evidence type="ECO:0000256" key="1">
    <source>
        <dbReference type="ARBA" id="ARBA00004308"/>
    </source>
</evidence>
<accession>S9RD80</accession>
<dbReference type="GO" id="GO:0046872">
    <property type="term" value="F:metal ion binding"/>
    <property type="evidence" value="ECO:0007669"/>
    <property type="project" value="UniProtKB-UniRule"/>
</dbReference>
<organism evidence="12 13">
    <name type="scientific">Schizosaccharomyces octosporus (strain yFS286)</name>
    <name type="common">Fission yeast</name>
    <name type="synonym">Octosporomyces octosporus</name>
    <dbReference type="NCBI Taxonomy" id="483514"/>
    <lineage>
        <taxon>Eukaryota</taxon>
        <taxon>Fungi</taxon>
        <taxon>Dikarya</taxon>
        <taxon>Ascomycota</taxon>
        <taxon>Taphrinomycotina</taxon>
        <taxon>Schizosaccharomycetes</taxon>
        <taxon>Schizosaccharomycetales</taxon>
        <taxon>Schizosaccharomycetaceae</taxon>
        <taxon>Schizosaccharomyces</taxon>
    </lineage>
</organism>
<dbReference type="PANTHER" id="PTHR19359:SF147">
    <property type="entry name" value="CYTOCHROME B5 2-RELATED"/>
    <property type="match status" value="1"/>
</dbReference>
<keyword evidence="6 9" id="KW-0472">Membrane</keyword>
<dbReference type="FunFam" id="3.10.120.10:FF:000002">
    <property type="entry name" value="Cytochrome b5 type B"/>
    <property type="match status" value="1"/>
</dbReference>
<dbReference type="Pfam" id="PF00173">
    <property type="entry name" value="Cyt-b5"/>
    <property type="match status" value="1"/>
</dbReference>
<keyword evidence="3 9" id="KW-0812">Transmembrane</keyword>
<dbReference type="EMBL" id="KE503207">
    <property type="protein sequence ID" value="EPX72039.1"/>
    <property type="molecule type" value="Genomic_DNA"/>
</dbReference>
<proteinExistence type="inferred from homology"/>
<comment type="function">
    <text evidence="8">Membrane bound hemoprotein which function as an electron carrier for several membrane bound oxygenases.</text>
</comment>
<evidence type="ECO:0000256" key="6">
    <source>
        <dbReference type="ARBA" id="ARBA00023136"/>
    </source>
</evidence>
<dbReference type="PANTHER" id="PTHR19359">
    <property type="entry name" value="CYTOCHROME B5"/>
    <property type="match status" value="1"/>
</dbReference>
<dbReference type="GO" id="GO:0020037">
    <property type="term" value="F:heme binding"/>
    <property type="evidence" value="ECO:0007669"/>
    <property type="project" value="UniProtKB-UniRule"/>
</dbReference>
<feature type="domain" description="Cytochrome b5 heme-binding" evidence="11">
    <location>
        <begin position="3"/>
        <end position="79"/>
    </location>
</feature>
<keyword evidence="5 9" id="KW-0408">Iron</keyword>
<evidence type="ECO:0000256" key="7">
    <source>
        <dbReference type="ARBA" id="ARBA00038168"/>
    </source>
</evidence>
<protein>
    <submittedName>
        <fullName evidence="12">Cytochrome b5</fullName>
    </submittedName>
</protein>
<sequence length="129" mass="14376">MTEKTVSVEEVLKHNTREDLWIVVKDEVFDISKFIEAHPGGEEVLVDLAGHDASGPFEDVGHSEDAQDMLRKFYVGKLVKTEGGPQLPTNGSSSDGKDYDSSQPIHPAMWVFVIAMIGAYVAFRMYFIK</sequence>
<dbReference type="OMA" id="DIMMEHA"/>
<comment type="similarity">
    <text evidence="7 9">Belongs to the cytochrome b5 family.</text>
</comment>
<evidence type="ECO:0000256" key="4">
    <source>
        <dbReference type="ARBA" id="ARBA00022723"/>
    </source>
</evidence>
<dbReference type="GeneID" id="25032938"/>
<dbReference type="PROSITE" id="PS00191">
    <property type="entry name" value="CYTOCHROME_B5_1"/>
    <property type="match status" value="1"/>
</dbReference>
<evidence type="ECO:0000313" key="13">
    <source>
        <dbReference type="Proteomes" id="UP000016088"/>
    </source>
</evidence>
<dbReference type="eggNOG" id="KOG0537">
    <property type="taxonomic scope" value="Eukaryota"/>
</dbReference>
<dbReference type="Proteomes" id="UP000016088">
    <property type="component" value="Unassembled WGS sequence"/>
</dbReference>
<dbReference type="PRINTS" id="PR00363">
    <property type="entry name" value="CYTOCHROMEB5"/>
</dbReference>
<dbReference type="PROSITE" id="PS50255">
    <property type="entry name" value="CYTOCHROME_B5_2"/>
    <property type="match status" value="1"/>
</dbReference>
<keyword evidence="13" id="KW-1185">Reference proteome</keyword>
<evidence type="ECO:0000256" key="10">
    <source>
        <dbReference type="SAM" id="MobiDB-lite"/>
    </source>
</evidence>